<dbReference type="InterPro" id="IPR002159">
    <property type="entry name" value="CD36_fam"/>
</dbReference>
<dbReference type="Proteomes" id="UP000653454">
    <property type="component" value="Unassembled WGS sequence"/>
</dbReference>
<name>A0A8S4G7Z8_PLUXY</name>
<dbReference type="KEGG" id="pxy:105395297"/>
<keyword evidence="7" id="KW-0325">Glycoprotein</keyword>
<evidence type="ECO:0000256" key="9">
    <source>
        <dbReference type="SAM" id="Phobius"/>
    </source>
</evidence>
<evidence type="ECO:0000313" key="10">
    <source>
        <dbReference type="EMBL" id="CAG9135088.1"/>
    </source>
</evidence>
<dbReference type="GO" id="GO:0005886">
    <property type="term" value="C:plasma membrane"/>
    <property type="evidence" value="ECO:0007669"/>
    <property type="project" value="UniProtKB-SubCell"/>
</dbReference>
<dbReference type="PANTHER" id="PTHR11923:SF67">
    <property type="entry name" value="RE68569P"/>
    <property type="match status" value="1"/>
</dbReference>
<dbReference type="Pfam" id="PF01130">
    <property type="entry name" value="CD36"/>
    <property type="match status" value="1"/>
</dbReference>
<evidence type="ECO:0000256" key="2">
    <source>
        <dbReference type="ARBA" id="ARBA00010532"/>
    </source>
</evidence>
<evidence type="ECO:0000256" key="4">
    <source>
        <dbReference type="ARBA" id="ARBA00022692"/>
    </source>
</evidence>
<evidence type="ECO:0000313" key="11">
    <source>
        <dbReference type="Proteomes" id="UP000653454"/>
    </source>
</evidence>
<protein>
    <submittedName>
        <fullName evidence="10">(diamondback moth) hypothetical protein</fullName>
    </submittedName>
</protein>
<dbReference type="PRINTS" id="PR01609">
    <property type="entry name" value="CD36FAMILY"/>
</dbReference>
<feature type="transmembrane region" description="Helical" evidence="9">
    <location>
        <begin position="87"/>
        <end position="109"/>
    </location>
</feature>
<proteinExistence type="inferred from homology"/>
<evidence type="ECO:0000256" key="8">
    <source>
        <dbReference type="SAM" id="MobiDB-lite"/>
    </source>
</evidence>
<dbReference type="GO" id="GO:0005044">
    <property type="term" value="F:scavenger receptor activity"/>
    <property type="evidence" value="ECO:0007669"/>
    <property type="project" value="TreeGrafter"/>
</dbReference>
<evidence type="ECO:0000256" key="1">
    <source>
        <dbReference type="ARBA" id="ARBA00004236"/>
    </source>
</evidence>
<keyword evidence="3" id="KW-1003">Cell membrane</keyword>
<keyword evidence="11" id="KW-1185">Reference proteome</keyword>
<organism evidence="10 11">
    <name type="scientific">Plutella xylostella</name>
    <name type="common">Diamondback moth</name>
    <name type="synonym">Plutella maculipennis</name>
    <dbReference type="NCBI Taxonomy" id="51655"/>
    <lineage>
        <taxon>Eukaryota</taxon>
        <taxon>Metazoa</taxon>
        <taxon>Ecdysozoa</taxon>
        <taxon>Arthropoda</taxon>
        <taxon>Hexapoda</taxon>
        <taxon>Insecta</taxon>
        <taxon>Pterygota</taxon>
        <taxon>Neoptera</taxon>
        <taxon>Endopterygota</taxon>
        <taxon>Lepidoptera</taxon>
        <taxon>Glossata</taxon>
        <taxon>Ditrysia</taxon>
        <taxon>Yponomeutoidea</taxon>
        <taxon>Plutellidae</taxon>
        <taxon>Plutella</taxon>
    </lineage>
</organism>
<reference evidence="10" key="1">
    <citation type="submission" date="2020-11" db="EMBL/GenBank/DDBJ databases">
        <authorList>
            <person name="Whiteford S."/>
        </authorList>
    </citation>
    <scope>NUCLEOTIDE SEQUENCE</scope>
</reference>
<feature type="region of interest" description="Disordered" evidence="8">
    <location>
        <begin position="671"/>
        <end position="695"/>
    </location>
</feature>
<evidence type="ECO:0000256" key="5">
    <source>
        <dbReference type="ARBA" id="ARBA00022989"/>
    </source>
</evidence>
<dbReference type="GO" id="GO:0005737">
    <property type="term" value="C:cytoplasm"/>
    <property type="evidence" value="ECO:0007669"/>
    <property type="project" value="TreeGrafter"/>
</dbReference>
<comment type="caution">
    <text evidence="10">The sequence shown here is derived from an EMBL/GenBank/DDBJ whole genome shotgun (WGS) entry which is preliminary data.</text>
</comment>
<evidence type="ECO:0000256" key="3">
    <source>
        <dbReference type="ARBA" id="ARBA00022475"/>
    </source>
</evidence>
<evidence type="ECO:0000256" key="7">
    <source>
        <dbReference type="ARBA" id="ARBA00023180"/>
    </source>
</evidence>
<keyword evidence="4 9" id="KW-0812">Transmembrane</keyword>
<comment type="similarity">
    <text evidence="2">Belongs to the CD36 family.</text>
</comment>
<dbReference type="EMBL" id="CAJHNJ030000094">
    <property type="protein sequence ID" value="CAG9135088.1"/>
    <property type="molecule type" value="Genomic_DNA"/>
</dbReference>
<keyword evidence="5 9" id="KW-1133">Transmembrane helix</keyword>
<feature type="compositionally biased region" description="Basic and acidic residues" evidence="8">
    <location>
        <begin position="680"/>
        <end position="691"/>
    </location>
</feature>
<gene>
    <name evidence="10" type="ORF">PLXY2_LOCUS13326</name>
</gene>
<comment type="subcellular location">
    <subcellularLocation>
        <location evidence="1">Cell membrane</location>
    </subcellularLocation>
</comment>
<sequence length="760" mass="87027">MKEFVQIWNNVAGRRYSSVNTADREMRELSNKLKKDCDTSTFEANFTECEGLNNKFNDDLDFSDRKDAIINRLFERRRKGQVARQPTCLFILLMFGFFALGAGCFVLFLHPYDFLFKQKVLFTDGGEIFEMWRKPEVDLYVKVYLFNVTNADDYLAGKADKVIVNEVGPYVYKELLEHKVTKFNDNGTVSAIPKHPLQWVDELSEGRKEDDILYLPHIALLSIANVVAPQSMFTRFGLNNLITMTKSQPLVKMTAKEFMMGYKSNLMTLGNTFMPGWIYFDKLGLIDRMYDFNGDYETIFTGAGDISNAGLIDTYKGSTDLPQWDGKHCSNVQYASDGTKFKGGVGKNESVLFFRKNLCRAAPLVPVAEGVKSGLKSYMYTFPENLFDNGKHVKENQCFCRKGKCLPAGLLDVTDCYYGFPIALSYPHFYKGDEVLSSKVEGLTPSKEKHETRFWLQPESGLPIDVSAKIQINMALGDLSSITNAGRFSNMYLPLLWFDIRMYSLPESMETRFKLYLNILPVVEQACMYIFFILGVFFILLTVYRLAFNVMFKSFDKSKKQRNIIIGTDLWFEKENNAKHKSEKDEIYTPCEIPLGDDSESDENLQLHYDGRRPSGFIKIHGDRIKELSHKLGDRVYDSIGSVKDKVRDELTHVKHIFQDVSSRKNSLIPATHETASNDAYKDDSNSESEMKSNNQQIYSRVAQSDSEDDFKYLDIEVVDDGSGFDDLTARLKIECERANKLKELDAEQRTKDELVHISD</sequence>
<dbReference type="OrthoDB" id="18585at2759"/>
<dbReference type="AlphaFoldDB" id="A0A8S4G7Z8"/>
<dbReference type="PANTHER" id="PTHR11923">
    <property type="entry name" value="SCAVENGER RECEPTOR CLASS B TYPE-1 SR-B1"/>
    <property type="match status" value="1"/>
</dbReference>
<evidence type="ECO:0000256" key="6">
    <source>
        <dbReference type="ARBA" id="ARBA00023136"/>
    </source>
</evidence>
<keyword evidence="6 9" id="KW-0472">Membrane</keyword>
<feature type="transmembrane region" description="Helical" evidence="9">
    <location>
        <begin position="528"/>
        <end position="552"/>
    </location>
</feature>
<accession>A0A8S4G7Z8</accession>